<evidence type="ECO:0000313" key="6">
    <source>
        <dbReference type="Proteomes" id="UP000032120"/>
    </source>
</evidence>
<dbReference type="Proteomes" id="UP000032120">
    <property type="component" value="Unassembled WGS sequence"/>
</dbReference>
<feature type="domain" description="Leucine-binding protein" evidence="4">
    <location>
        <begin position="40"/>
        <end position="386"/>
    </location>
</feature>
<dbReference type="InterPro" id="IPR028082">
    <property type="entry name" value="Peripla_BP_I"/>
</dbReference>
<evidence type="ECO:0000256" key="1">
    <source>
        <dbReference type="ARBA" id="ARBA00010062"/>
    </source>
</evidence>
<keyword evidence="6" id="KW-1185">Reference proteome</keyword>
<accession>A0A0D0IQN9</accession>
<evidence type="ECO:0000259" key="4">
    <source>
        <dbReference type="Pfam" id="PF13458"/>
    </source>
</evidence>
<feature type="chain" id="PRO_5038879334" evidence="3">
    <location>
        <begin position="25"/>
        <end position="421"/>
    </location>
</feature>
<dbReference type="InterPro" id="IPR028081">
    <property type="entry name" value="Leu-bd"/>
</dbReference>
<keyword evidence="2 3" id="KW-0732">Signal</keyword>
<dbReference type="PANTHER" id="PTHR47235">
    <property type="entry name" value="BLR6548 PROTEIN"/>
    <property type="match status" value="1"/>
</dbReference>
<dbReference type="Pfam" id="PF13458">
    <property type="entry name" value="Peripla_BP_6"/>
    <property type="match status" value="1"/>
</dbReference>
<dbReference type="PANTHER" id="PTHR47235:SF1">
    <property type="entry name" value="BLR6548 PROTEIN"/>
    <property type="match status" value="1"/>
</dbReference>
<evidence type="ECO:0000256" key="3">
    <source>
        <dbReference type="SAM" id="SignalP"/>
    </source>
</evidence>
<proteinExistence type="inferred from homology"/>
<dbReference type="EMBL" id="JXSQ01000001">
    <property type="protein sequence ID" value="KIP53904.1"/>
    <property type="molecule type" value="Genomic_DNA"/>
</dbReference>
<organism evidence="5 6">
    <name type="scientific">Leucobacter komagatae</name>
    <dbReference type="NCBI Taxonomy" id="55969"/>
    <lineage>
        <taxon>Bacteria</taxon>
        <taxon>Bacillati</taxon>
        <taxon>Actinomycetota</taxon>
        <taxon>Actinomycetes</taxon>
        <taxon>Micrococcales</taxon>
        <taxon>Microbacteriaceae</taxon>
        <taxon>Leucobacter</taxon>
    </lineage>
</organism>
<name>A0A0D0IQN9_9MICO</name>
<dbReference type="Gene3D" id="3.40.50.2300">
    <property type="match status" value="2"/>
</dbReference>
<comment type="caution">
    <text evidence="5">The sequence shown here is derived from an EMBL/GenBank/DDBJ whole genome shotgun (WGS) entry which is preliminary data.</text>
</comment>
<dbReference type="AlphaFoldDB" id="A0A0D0IQN9"/>
<feature type="signal peptide" evidence="3">
    <location>
        <begin position="1"/>
        <end position="24"/>
    </location>
</feature>
<sequence>MLVPIAALAALGIALSGCSTPSSSNGDGVAASTPGVTDDTVTIGTHTPLTGPAAPGYSQVSAAALAYFDYVNDNGGIHGRNIKYIVKDDGYNPANTQMVVRELVQDDEVFAIFNGLGTPPHTSVIDYLHDNDVPDLFVASGSTTWNQPEQYPNMFPFNADYVVEGSALGQYASDVYPGEKVCFLGQDDDLGGDLRRGAEIALGDNALVQVEEYSASNADLTAQVGAMKASGCEVAILATIPGFTALAMTTAARLDWEPLWITSSVGSDYPVLLELLGDAGPALLDGLIATGYLQSAEADNGWSQLFKQINDDYNGGAPFTGAVFNGMSAAYLFTEALEAAGEHPTRESIVEAVRSGKLVGNGMTPVSFSEEDYSAYRAVGIAVIEDGLQDFTEYAYRLDGEVVTAIELDPVPLVGKGIPGS</sequence>
<reference evidence="5 6" key="1">
    <citation type="submission" date="2015-01" db="EMBL/GenBank/DDBJ databases">
        <title>Draft genome sequence of Leucobacter komagatae strain VKM ST2845.</title>
        <authorList>
            <person name="Karlyshev A.V."/>
            <person name="Kudryashova E.B."/>
        </authorList>
    </citation>
    <scope>NUCLEOTIDE SEQUENCE [LARGE SCALE GENOMIC DNA]</scope>
    <source>
        <strain evidence="5 6">VKM ST2845</strain>
    </source>
</reference>
<dbReference type="SUPFAM" id="SSF53822">
    <property type="entry name" value="Periplasmic binding protein-like I"/>
    <property type="match status" value="1"/>
</dbReference>
<dbReference type="CDD" id="cd06343">
    <property type="entry name" value="PBP1_ABC_ligand_binding-like"/>
    <property type="match status" value="1"/>
</dbReference>
<comment type="similarity">
    <text evidence="1">Belongs to the leucine-binding protein family.</text>
</comment>
<evidence type="ECO:0000256" key="2">
    <source>
        <dbReference type="ARBA" id="ARBA00022729"/>
    </source>
</evidence>
<gene>
    <name evidence="5" type="ORF">SD72_00420</name>
</gene>
<protein>
    <submittedName>
        <fullName evidence="5">ABC transporter substrate-binding protein</fullName>
    </submittedName>
</protein>
<evidence type="ECO:0000313" key="5">
    <source>
        <dbReference type="EMBL" id="KIP53904.1"/>
    </source>
</evidence>